<evidence type="ECO:0000259" key="1">
    <source>
        <dbReference type="PROSITE" id="PS50965"/>
    </source>
</evidence>
<sequence length="347" mass="40700">MIKRNFFERITFALKDTEKLKKPIVVKQASDIKLRDLQNKLYATKDDRIQHNISKDIQLWQLGAKGENNVLFELKNSYLPLHILHDIKIASEENKAQLDFVVLTRKFILVIEVKNYYGNIKINDKDEFIRKVYRNKHLQFEEGFYSPIRQVQRQAIILENVLKQHEIINKTPIKHVVVFTNPKTILDMKEASTEVRQIVLRADQLVSYITKELQQKSPVHFLDNKMQEISNGILSHHQEETFLHKDDTIDHKLLEETLETDIKDVQAPVRTLNHSELEEALRSYRKQQANKANLKAFHIFSNQTLEQLLQHRPITLAELKAIHGIGDNKVNAFGEELISIIQRYSCR</sequence>
<dbReference type="Proteomes" id="UP001549363">
    <property type="component" value="Unassembled WGS sequence"/>
</dbReference>
<evidence type="ECO:0008006" key="5">
    <source>
        <dbReference type="Google" id="ProtNLM"/>
    </source>
</evidence>
<dbReference type="RefSeq" id="WP_354472232.1">
    <property type="nucleotide sequence ID" value="NZ_JBEPSB010000015.1"/>
</dbReference>
<feature type="domain" description="HRDC" evidence="2">
    <location>
        <begin position="271"/>
        <end position="347"/>
    </location>
</feature>
<dbReference type="Gene3D" id="1.10.150.80">
    <property type="entry name" value="HRDC domain"/>
    <property type="match status" value="1"/>
</dbReference>
<protein>
    <recommendedName>
        <fullName evidence="5">Helicase</fullName>
    </recommendedName>
</protein>
<dbReference type="EMBL" id="JBEPSB010000015">
    <property type="protein sequence ID" value="MET4561953.1"/>
    <property type="molecule type" value="Genomic_DNA"/>
</dbReference>
<feature type="domain" description="NERD" evidence="1">
    <location>
        <begin position="62"/>
        <end position="181"/>
    </location>
</feature>
<dbReference type="PROSITE" id="PS50967">
    <property type="entry name" value="HRDC"/>
    <property type="match status" value="1"/>
</dbReference>
<dbReference type="Pfam" id="PF00570">
    <property type="entry name" value="HRDC"/>
    <property type="match status" value="1"/>
</dbReference>
<keyword evidence="4" id="KW-1185">Reference proteome</keyword>
<evidence type="ECO:0000313" key="4">
    <source>
        <dbReference type="Proteomes" id="UP001549363"/>
    </source>
</evidence>
<reference evidence="3 4" key="1">
    <citation type="submission" date="2024-06" db="EMBL/GenBank/DDBJ databases">
        <title>Sorghum-associated microbial communities from plants grown in Nebraska, USA.</title>
        <authorList>
            <person name="Schachtman D."/>
        </authorList>
    </citation>
    <scope>NUCLEOTIDE SEQUENCE [LARGE SCALE GENOMIC DNA]</scope>
    <source>
        <strain evidence="3 4">736</strain>
    </source>
</reference>
<dbReference type="Pfam" id="PF08378">
    <property type="entry name" value="NERD"/>
    <property type="match status" value="1"/>
</dbReference>
<proteinExistence type="predicted"/>
<evidence type="ECO:0000313" key="3">
    <source>
        <dbReference type="EMBL" id="MET4561953.1"/>
    </source>
</evidence>
<comment type="caution">
    <text evidence="3">The sequence shown here is derived from an EMBL/GenBank/DDBJ whole genome shotgun (WGS) entry which is preliminary data.</text>
</comment>
<gene>
    <name evidence="3" type="ORF">ABIA69_003123</name>
</gene>
<evidence type="ECO:0000259" key="2">
    <source>
        <dbReference type="PROSITE" id="PS50967"/>
    </source>
</evidence>
<dbReference type="PROSITE" id="PS50965">
    <property type="entry name" value="NERD"/>
    <property type="match status" value="1"/>
</dbReference>
<dbReference type="SMART" id="SM00341">
    <property type="entry name" value="HRDC"/>
    <property type="match status" value="1"/>
</dbReference>
<dbReference type="PANTHER" id="PTHR35287">
    <property type="entry name" value="SI:ZFOS-911D5.4"/>
    <property type="match status" value="1"/>
</dbReference>
<name>A0ABV2PLY7_9BACI</name>
<dbReference type="InterPro" id="IPR011528">
    <property type="entry name" value="NERD"/>
</dbReference>
<dbReference type="InterPro" id="IPR010997">
    <property type="entry name" value="HRDC-like_sf"/>
</dbReference>
<dbReference type="SUPFAM" id="SSF47819">
    <property type="entry name" value="HRDC-like"/>
    <property type="match status" value="1"/>
</dbReference>
<organism evidence="3 4">
    <name type="scientific">Lysinibacillus parviboronicapiens</name>
    <dbReference type="NCBI Taxonomy" id="436516"/>
    <lineage>
        <taxon>Bacteria</taxon>
        <taxon>Bacillati</taxon>
        <taxon>Bacillota</taxon>
        <taxon>Bacilli</taxon>
        <taxon>Bacillales</taxon>
        <taxon>Bacillaceae</taxon>
        <taxon>Lysinibacillus</taxon>
    </lineage>
</organism>
<dbReference type="PANTHER" id="PTHR35287:SF1">
    <property type="entry name" value="SI:ZFOS-911D5.4"/>
    <property type="match status" value="1"/>
</dbReference>
<dbReference type="InterPro" id="IPR044876">
    <property type="entry name" value="HRDC_dom_sf"/>
</dbReference>
<dbReference type="InterPro" id="IPR002121">
    <property type="entry name" value="HRDC_dom"/>
</dbReference>
<accession>A0ABV2PLY7</accession>